<organism evidence="1 2">
    <name type="scientific">Aureimonas phyllosphaerae</name>
    <dbReference type="NCBI Taxonomy" id="1166078"/>
    <lineage>
        <taxon>Bacteria</taxon>
        <taxon>Pseudomonadati</taxon>
        <taxon>Pseudomonadota</taxon>
        <taxon>Alphaproteobacteria</taxon>
        <taxon>Hyphomicrobiales</taxon>
        <taxon>Aurantimonadaceae</taxon>
        <taxon>Aureimonas</taxon>
    </lineage>
</organism>
<reference evidence="1 2" key="1">
    <citation type="submission" date="2020-08" db="EMBL/GenBank/DDBJ databases">
        <title>Genomic Encyclopedia of Type Strains, Phase IV (KMG-IV): sequencing the most valuable type-strain genomes for metagenomic binning, comparative biology and taxonomic classification.</title>
        <authorList>
            <person name="Goeker M."/>
        </authorList>
    </citation>
    <scope>NUCLEOTIDE SEQUENCE [LARGE SCALE GENOMIC DNA]</scope>
    <source>
        <strain evidence="1 2">DSM 25024</strain>
    </source>
</reference>
<comment type="caution">
    <text evidence="1">The sequence shown here is derived from an EMBL/GenBank/DDBJ whole genome shotgun (WGS) entry which is preliminary data.</text>
</comment>
<dbReference type="Proteomes" id="UP000531216">
    <property type="component" value="Unassembled WGS sequence"/>
</dbReference>
<protein>
    <submittedName>
        <fullName evidence="1">Glycosyltransferase involved in cell wall biosynthesis</fullName>
    </submittedName>
</protein>
<evidence type="ECO:0000313" key="2">
    <source>
        <dbReference type="Proteomes" id="UP000531216"/>
    </source>
</evidence>
<dbReference type="CDD" id="cd03801">
    <property type="entry name" value="GT4_PimA-like"/>
    <property type="match status" value="1"/>
</dbReference>
<dbReference type="RefSeq" id="WP_175526787.1">
    <property type="nucleotide sequence ID" value="NZ_FOOA01000004.1"/>
</dbReference>
<dbReference type="PANTHER" id="PTHR45947">
    <property type="entry name" value="SULFOQUINOVOSYL TRANSFERASE SQD2"/>
    <property type="match status" value="1"/>
</dbReference>
<dbReference type="InterPro" id="IPR050194">
    <property type="entry name" value="Glycosyltransferase_grp1"/>
</dbReference>
<keyword evidence="2" id="KW-1185">Reference proteome</keyword>
<dbReference type="SUPFAM" id="SSF53756">
    <property type="entry name" value="UDP-Glycosyltransferase/glycogen phosphorylase"/>
    <property type="match status" value="1"/>
</dbReference>
<dbReference type="PANTHER" id="PTHR45947:SF3">
    <property type="entry name" value="SULFOQUINOVOSYL TRANSFERASE SQD2"/>
    <property type="match status" value="1"/>
</dbReference>
<keyword evidence="1" id="KW-0808">Transferase</keyword>
<sequence length="381" mass="40975">MPIDQMSARPPLLFYAPLKSPDDPVPSGDRTLARLLFSAVRQAGFAPQLASSFRAFSRDGSRQPALLEQACLEARRLAATMGGLPPGQRPSLWFTYHSYYKAPDLLGPVVSRSLGIPYVLAEASHAEKRRDGPFASFHEAAARASRTADLHLVLNRRDLAGLATLRGSEAGLIHLPPFVADVTDENIAPIPEAGPLRLVAAAMMRAPDKLQSYRLLAQALALVEIDWSLDIHGDGEARDEVEAAFAPIARRVRFHGLAGDPSQLATAYRRADALVWPGFNEAFGMSYLEAAAHGRPAVAMRYGGVGEVVEDGVSGLLADAGDVVGLADRLMQLGRDRAYLRRLGKGARAHAAGRHSFASAVQRLASTLHPLLRERPSSCAS</sequence>
<dbReference type="EMBL" id="JACIDO010000001">
    <property type="protein sequence ID" value="MBB3934114.1"/>
    <property type="molecule type" value="Genomic_DNA"/>
</dbReference>
<proteinExistence type="predicted"/>
<dbReference type="Gene3D" id="3.40.50.2000">
    <property type="entry name" value="Glycogen Phosphorylase B"/>
    <property type="match status" value="2"/>
</dbReference>
<dbReference type="AlphaFoldDB" id="A0A7W6BLC7"/>
<gene>
    <name evidence="1" type="ORF">GGR05_000225</name>
</gene>
<accession>A0A7W6BLC7</accession>
<evidence type="ECO:0000313" key="1">
    <source>
        <dbReference type="EMBL" id="MBB3934114.1"/>
    </source>
</evidence>
<name>A0A7W6BLC7_9HYPH</name>
<dbReference type="Pfam" id="PF13692">
    <property type="entry name" value="Glyco_trans_1_4"/>
    <property type="match status" value="1"/>
</dbReference>
<dbReference type="GO" id="GO:0016757">
    <property type="term" value="F:glycosyltransferase activity"/>
    <property type="evidence" value="ECO:0007669"/>
    <property type="project" value="TreeGrafter"/>
</dbReference>